<dbReference type="AlphaFoldDB" id="A0A2I2KLG1"/>
<protein>
    <submittedName>
        <fullName evidence="1">Uncharacterized protein</fullName>
    </submittedName>
</protein>
<evidence type="ECO:0000313" key="1">
    <source>
        <dbReference type="EMBL" id="SNQ46510.1"/>
    </source>
</evidence>
<keyword evidence="2" id="KW-1185">Reference proteome</keyword>
<gene>
    <name evidence="1" type="ORF">FRACA_1420011</name>
</gene>
<sequence length="275" mass="29406">MSATSVPTDPAPTGSVPAPIGADDGLLRFSAGRNPLGPAADAWLKAGLARALPDLRMDALFAARPDLFRSAEHLVVCLDTGDGDATGSGDGSGRPVGVLGASWASTADGERFLHIGVQFVARDLRGGAAFSASWLALLDDVVSRAEFPRISVLRTYNPVAYCAMRAYGRLPGAVLYPDPQRERRDARIGDLASRVARALAPGARFDRRSGRLAGIGVPADLYRTRPTSDDDLVNAHFARHTRPGDRILCMVHVRSEQTIQAILDGFSRRHRDATQ</sequence>
<proteinExistence type="predicted"/>
<evidence type="ECO:0000313" key="2">
    <source>
        <dbReference type="Proteomes" id="UP000234331"/>
    </source>
</evidence>
<name>A0A2I2KLG1_9ACTN</name>
<accession>A0A2I2KLG1</accession>
<dbReference type="OrthoDB" id="3216640at2"/>
<reference evidence="1 2" key="1">
    <citation type="submission" date="2017-06" db="EMBL/GenBank/DDBJ databases">
        <authorList>
            <person name="Kim H.J."/>
            <person name="Triplett B.A."/>
        </authorList>
    </citation>
    <scope>NUCLEOTIDE SEQUENCE [LARGE SCALE GENOMIC DNA]</scope>
    <source>
        <strain evidence="1">FRACA_ARgP5</strain>
    </source>
</reference>
<dbReference type="EMBL" id="FZMO01000049">
    <property type="protein sequence ID" value="SNQ46510.1"/>
    <property type="molecule type" value="Genomic_DNA"/>
</dbReference>
<dbReference type="RefSeq" id="WP_101830520.1">
    <property type="nucleotide sequence ID" value="NZ_FZMO01000049.1"/>
</dbReference>
<dbReference type="Proteomes" id="UP000234331">
    <property type="component" value="Unassembled WGS sequence"/>
</dbReference>
<organism evidence="1 2">
    <name type="scientific">Frankia canadensis</name>
    <dbReference type="NCBI Taxonomy" id="1836972"/>
    <lineage>
        <taxon>Bacteria</taxon>
        <taxon>Bacillati</taxon>
        <taxon>Actinomycetota</taxon>
        <taxon>Actinomycetes</taxon>
        <taxon>Frankiales</taxon>
        <taxon>Frankiaceae</taxon>
        <taxon>Frankia</taxon>
    </lineage>
</organism>